<evidence type="ECO:0000313" key="3">
    <source>
        <dbReference type="Proteomes" id="UP000032309"/>
    </source>
</evidence>
<comment type="caution">
    <text evidence="2">The sequence shown here is derived from an EMBL/GenBank/DDBJ whole genome shotgun (WGS) entry which is preliminary data.</text>
</comment>
<reference evidence="3" key="1">
    <citation type="journal article" date="2015" name="Genome Announc.">
        <title>Draft Genome Sequence of an Anaerobic Ammonium-Oxidizing Bacterium, "Candidatus Brocadia sinica".</title>
        <authorList>
            <person name="Oshiki M."/>
            <person name="Shinyako-Hata K."/>
            <person name="Satoh H."/>
            <person name="Okabe S."/>
        </authorList>
    </citation>
    <scope>NUCLEOTIDE SEQUENCE [LARGE SCALE GENOMIC DNA]</scope>
    <source>
        <strain evidence="3">JPN1</strain>
    </source>
</reference>
<dbReference type="Pfam" id="PF02014">
    <property type="entry name" value="Reeler"/>
    <property type="match status" value="1"/>
</dbReference>
<dbReference type="RefSeq" id="WP_052562751.1">
    <property type="nucleotide sequence ID" value="NZ_BAFN01000001.1"/>
</dbReference>
<accession>A0ABQ0JVI1</accession>
<dbReference type="CDD" id="cd08544">
    <property type="entry name" value="Reeler"/>
    <property type="match status" value="1"/>
</dbReference>
<keyword evidence="3" id="KW-1185">Reference proteome</keyword>
<dbReference type="EMBL" id="BAFN01000001">
    <property type="protein sequence ID" value="GAN32612.1"/>
    <property type="molecule type" value="Genomic_DNA"/>
</dbReference>
<dbReference type="Proteomes" id="UP000032309">
    <property type="component" value="Unassembled WGS sequence"/>
</dbReference>
<dbReference type="NCBIfam" id="NF041895">
    <property type="entry name" value="choice_anch_V"/>
    <property type="match status" value="1"/>
</dbReference>
<dbReference type="Gene3D" id="2.60.40.4060">
    <property type="entry name" value="Reeler domain"/>
    <property type="match status" value="1"/>
</dbReference>
<dbReference type="InterPro" id="IPR042307">
    <property type="entry name" value="Reeler_sf"/>
</dbReference>
<gene>
    <name evidence="2" type="ORF">BROSI_A1127</name>
</gene>
<proteinExistence type="predicted"/>
<organism evidence="2 3">
    <name type="scientific">Candidatus Brocadia sinica JPN1</name>
    <dbReference type="NCBI Taxonomy" id="1197129"/>
    <lineage>
        <taxon>Bacteria</taxon>
        <taxon>Pseudomonadati</taxon>
        <taxon>Planctomycetota</taxon>
        <taxon>Candidatus Brocadiia</taxon>
        <taxon>Candidatus Brocadiales</taxon>
        <taxon>Candidatus Brocadiaceae</taxon>
        <taxon>Candidatus Brocadia</taxon>
    </lineage>
</organism>
<sequence>MRMIKKSISGLVLSIVFYSLCVHTLYAWSGGPPAYRTGAPNDIGTCNDIGCHNSFELNSGEAVFSIMGPDTYIPGKFVKIEISFTGSSGELHGFEMTALDANNNRVGKFKRINSKTQVIRPNDFRGLDAADKGKYIEHTAAGNKKAKWRVKWKAPADATDPITFYAAGNDANGNDNPTGDFIYTTTKEMNAVSSVKTSDFGHN</sequence>
<feature type="domain" description="Reelin" evidence="1">
    <location>
        <begin position="46"/>
        <end position="166"/>
    </location>
</feature>
<evidence type="ECO:0000259" key="1">
    <source>
        <dbReference type="Pfam" id="PF02014"/>
    </source>
</evidence>
<name>A0ABQ0JVI1_9BACT</name>
<dbReference type="InterPro" id="IPR002861">
    <property type="entry name" value="Reeler_dom"/>
</dbReference>
<protein>
    <recommendedName>
        <fullName evidence="1">Reelin domain-containing protein</fullName>
    </recommendedName>
</protein>
<evidence type="ECO:0000313" key="2">
    <source>
        <dbReference type="EMBL" id="GAN32612.1"/>
    </source>
</evidence>